<keyword evidence="7" id="KW-0804">Transcription</keyword>
<feature type="modified residue" description="4-aspartylphosphate" evidence="8">
    <location>
        <position position="55"/>
    </location>
</feature>
<keyword evidence="6" id="KW-0238">DNA-binding</keyword>
<dbReference type="GO" id="GO:0043565">
    <property type="term" value="F:sequence-specific DNA binding"/>
    <property type="evidence" value="ECO:0007669"/>
    <property type="project" value="InterPro"/>
</dbReference>
<evidence type="ECO:0000256" key="8">
    <source>
        <dbReference type="PROSITE-ProRule" id="PRU00169"/>
    </source>
</evidence>
<dbReference type="AlphaFoldDB" id="A0A4Y6V127"/>
<dbReference type="PROSITE" id="PS01124">
    <property type="entry name" value="HTH_ARAC_FAMILY_2"/>
    <property type="match status" value="1"/>
</dbReference>
<keyword evidence="2" id="KW-0963">Cytoplasm</keyword>
<keyword evidence="12" id="KW-1185">Reference proteome</keyword>
<evidence type="ECO:0000256" key="5">
    <source>
        <dbReference type="ARBA" id="ARBA00023015"/>
    </source>
</evidence>
<proteinExistence type="predicted"/>
<dbReference type="Gene3D" id="3.40.50.2300">
    <property type="match status" value="1"/>
</dbReference>
<evidence type="ECO:0000256" key="3">
    <source>
        <dbReference type="ARBA" id="ARBA00022553"/>
    </source>
</evidence>
<evidence type="ECO:0000313" key="11">
    <source>
        <dbReference type="EMBL" id="QDH21975.1"/>
    </source>
</evidence>
<dbReference type="InterPro" id="IPR009057">
    <property type="entry name" value="Homeodomain-like_sf"/>
</dbReference>
<evidence type="ECO:0000256" key="2">
    <source>
        <dbReference type="ARBA" id="ARBA00022490"/>
    </source>
</evidence>
<feature type="domain" description="HTH araC/xylS-type" evidence="9">
    <location>
        <begin position="435"/>
        <end position="533"/>
    </location>
</feature>
<dbReference type="InterPro" id="IPR011006">
    <property type="entry name" value="CheY-like_superfamily"/>
</dbReference>
<dbReference type="GO" id="GO:0000160">
    <property type="term" value="P:phosphorelay signal transduction system"/>
    <property type="evidence" value="ECO:0007669"/>
    <property type="project" value="UniProtKB-KW"/>
</dbReference>
<feature type="domain" description="Response regulatory" evidence="10">
    <location>
        <begin position="3"/>
        <end position="120"/>
    </location>
</feature>
<keyword evidence="5" id="KW-0805">Transcription regulation</keyword>
<dbReference type="Gene3D" id="1.10.10.60">
    <property type="entry name" value="Homeodomain-like"/>
    <property type="match status" value="2"/>
</dbReference>
<evidence type="ECO:0000256" key="4">
    <source>
        <dbReference type="ARBA" id="ARBA00023012"/>
    </source>
</evidence>
<dbReference type="Pfam" id="PF00072">
    <property type="entry name" value="Response_reg"/>
    <property type="match status" value="1"/>
</dbReference>
<protein>
    <submittedName>
        <fullName evidence="11">Response regulator transcription factor</fullName>
    </submittedName>
</protein>
<dbReference type="PROSITE" id="PS50110">
    <property type="entry name" value="RESPONSE_REGULATORY"/>
    <property type="match status" value="1"/>
</dbReference>
<dbReference type="PANTHER" id="PTHR42713:SF3">
    <property type="entry name" value="TRANSCRIPTIONAL REGULATORY PROTEIN HPTR"/>
    <property type="match status" value="1"/>
</dbReference>
<dbReference type="CDD" id="cd17536">
    <property type="entry name" value="REC_YesN-like"/>
    <property type="match status" value="1"/>
</dbReference>
<dbReference type="InterPro" id="IPR051552">
    <property type="entry name" value="HptR"/>
</dbReference>
<dbReference type="InterPro" id="IPR018060">
    <property type="entry name" value="HTH_AraC"/>
</dbReference>
<dbReference type="OrthoDB" id="342399at2"/>
<comment type="subcellular location">
    <subcellularLocation>
        <location evidence="1">Cytoplasm</location>
    </subcellularLocation>
</comment>
<accession>A0A4Y6V127</accession>
<evidence type="ECO:0000256" key="6">
    <source>
        <dbReference type="ARBA" id="ARBA00023125"/>
    </source>
</evidence>
<dbReference type="PROSITE" id="PS00041">
    <property type="entry name" value="HTH_ARAC_FAMILY_1"/>
    <property type="match status" value="1"/>
</dbReference>
<organism evidence="11 12">
    <name type="scientific">Saccharibacillus brassicae</name>
    <dbReference type="NCBI Taxonomy" id="2583377"/>
    <lineage>
        <taxon>Bacteria</taxon>
        <taxon>Bacillati</taxon>
        <taxon>Bacillota</taxon>
        <taxon>Bacilli</taxon>
        <taxon>Bacillales</taxon>
        <taxon>Paenibacillaceae</taxon>
        <taxon>Saccharibacillus</taxon>
    </lineage>
</organism>
<evidence type="ECO:0000313" key="12">
    <source>
        <dbReference type="Proteomes" id="UP000316968"/>
    </source>
</evidence>
<dbReference type="EMBL" id="CP041217">
    <property type="protein sequence ID" value="QDH21975.1"/>
    <property type="molecule type" value="Genomic_DNA"/>
</dbReference>
<dbReference type="GO" id="GO:0005737">
    <property type="term" value="C:cytoplasm"/>
    <property type="evidence" value="ECO:0007669"/>
    <property type="project" value="UniProtKB-SubCell"/>
</dbReference>
<reference evidence="11 12" key="1">
    <citation type="submission" date="2019-06" db="EMBL/GenBank/DDBJ databases">
        <title>Saccharibacillus brassicae sp. nov., an endophytic bacterium isolated from Chinese cabbage seeds (Brassica pekinensis).</title>
        <authorList>
            <person name="Jiang L."/>
            <person name="Lee J."/>
            <person name="Kim S.W."/>
        </authorList>
    </citation>
    <scope>NUCLEOTIDE SEQUENCE [LARGE SCALE GENOMIC DNA]</scope>
    <source>
        <strain evidence="12">KCTC 43072 / ATSA2</strain>
    </source>
</reference>
<sequence>MWKIVIVDDDFQVVRGLRKVIPWEELDAEFAGEAIDGEAGLRLIEEVNPDIVLTDIYMPFMNGMQMIEELKRRNFAGRFIVLSGYNDFEYARTAIRLGVDDYLSKPITVDQIRDVLSSTIEKLEETYLKRFQSTRDASANPSENAKKTQWLASVLNGWEPDQSRESLPFPGEQGGYAVMVIEVLWSGRISRISLADWNLFKFAVSNIVGEVLAEEWPEASFSWVFGNRSALLLPAGDSQGRSGLSAQAEELGVLIANRLNEFLRIQIRYACGEAVSSREGIKASADEAMQKLLESQEFFVREEASGAVSADVGPASGDEFSLSDYSQAMKRALEAGDDDEASKLIRLFLDRRQPEGPSDLAGDQSAAAELWTLLHNSMVITGASSDKSGEEVLALRELDGVADRSRIEAWLLAQIKALKKADKPLIQEKHRKAVQFMIEYIHEHYAEDITLDKMASQLYISKNYLNQLFKKVTGETLTNYVIRVRIEKAKTLLKDGNHLIYEVSEMVGYQNVPYFSTLFKKYCGVSPSDMIKR</sequence>
<dbReference type="RefSeq" id="WP_141448519.1">
    <property type="nucleotide sequence ID" value="NZ_CP041217.1"/>
</dbReference>
<evidence type="ECO:0000256" key="7">
    <source>
        <dbReference type="ARBA" id="ARBA00023163"/>
    </source>
</evidence>
<dbReference type="Pfam" id="PF12833">
    <property type="entry name" value="HTH_18"/>
    <property type="match status" value="1"/>
</dbReference>
<evidence type="ECO:0000256" key="1">
    <source>
        <dbReference type="ARBA" id="ARBA00004496"/>
    </source>
</evidence>
<keyword evidence="3 8" id="KW-0597">Phosphoprotein</keyword>
<dbReference type="Proteomes" id="UP000316968">
    <property type="component" value="Chromosome"/>
</dbReference>
<dbReference type="KEGG" id="saca:FFV09_14685"/>
<dbReference type="InterPro" id="IPR018062">
    <property type="entry name" value="HTH_AraC-typ_CS"/>
</dbReference>
<evidence type="ECO:0000259" key="9">
    <source>
        <dbReference type="PROSITE" id="PS01124"/>
    </source>
</evidence>
<dbReference type="GO" id="GO:0003700">
    <property type="term" value="F:DNA-binding transcription factor activity"/>
    <property type="evidence" value="ECO:0007669"/>
    <property type="project" value="InterPro"/>
</dbReference>
<dbReference type="SMART" id="SM00448">
    <property type="entry name" value="REC"/>
    <property type="match status" value="1"/>
</dbReference>
<dbReference type="SMART" id="SM00342">
    <property type="entry name" value="HTH_ARAC"/>
    <property type="match status" value="1"/>
</dbReference>
<dbReference type="SUPFAM" id="SSF52172">
    <property type="entry name" value="CheY-like"/>
    <property type="match status" value="1"/>
</dbReference>
<dbReference type="PANTHER" id="PTHR42713">
    <property type="entry name" value="HISTIDINE KINASE-RELATED"/>
    <property type="match status" value="1"/>
</dbReference>
<name>A0A4Y6V127_SACBS</name>
<gene>
    <name evidence="11" type="ORF">FFV09_14685</name>
</gene>
<keyword evidence="4" id="KW-0902">Two-component regulatory system</keyword>
<dbReference type="InterPro" id="IPR001789">
    <property type="entry name" value="Sig_transdc_resp-reg_receiver"/>
</dbReference>
<dbReference type="SUPFAM" id="SSF46689">
    <property type="entry name" value="Homeodomain-like"/>
    <property type="match status" value="2"/>
</dbReference>
<evidence type="ECO:0000259" key="10">
    <source>
        <dbReference type="PROSITE" id="PS50110"/>
    </source>
</evidence>